<evidence type="ECO:0000256" key="8">
    <source>
        <dbReference type="ARBA" id="ARBA00022723"/>
    </source>
</evidence>
<feature type="transmembrane region" description="Helical" evidence="17">
    <location>
        <begin position="483"/>
        <end position="503"/>
    </location>
</feature>
<evidence type="ECO:0000256" key="17">
    <source>
        <dbReference type="SAM" id="Phobius"/>
    </source>
</evidence>
<evidence type="ECO:0000256" key="1">
    <source>
        <dbReference type="ARBA" id="ARBA00001947"/>
    </source>
</evidence>
<keyword evidence="22" id="KW-1185">Reference proteome</keyword>
<feature type="region of interest" description="Disordered" evidence="16">
    <location>
        <begin position="588"/>
        <end position="622"/>
    </location>
</feature>
<feature type="domain" description="Vacuolar membrane protease C-terminal" evidence="19">
    <location>
        <begin position="769"/>
        <end position="991"/>
    </location>
</feature>
<keyword evidence="8 15" id="KW-0479">Metal-binding</keyword>
<evidence type="ECO:0000256" key="13">
    <source>
        <dbReference type="ARBA" id="ARBA00023136"/>
    </source>
</evidence>
<evidence type="ECO:0000256" key="6">
    <source>
        <dbReference type="ARBA" id="ARBA00022670"/>
    </source>
</evidence>
<evidence type="ECO:0000256" key="10">
    <source>
        <dbReference type="ARBA" id="ARBA00022833"/>
    </source>
</evidence>
<evidence type="ECO:0000256" key="15">
    <source>
        <dbReference type="RuleBase" id="RU361240"/>
    </source>
</evidence>
<sequence>MASLKARRFNPIAFTPWPVTVISSLVYISLLIPIIVIQVVVPPAPKTDPRGVNITEAWDDLQELTDGYHPFNSRRNDEVHQFLLERIEAIIDSTKGGDARVIEDGIAVTDISPDVFVFNDEVSNLTYSSRGIGKSPIAGVYFESTNIIVYIRGSEDERENWWEDPDGKPSGKGGVLVNAHYDSVSTGYGATDDGVGVVTLLQLLRYFTTPGHRPRKGLVLLFNNGEEDFLNGARVFSQHPMAKFAHTFLNLEGAGAGGRAALFRSTDTEVTRFYQNAKHPFGSVVAGDGFKMGLIRSETDYVVFNGMLGLRGLDVAFIEPRARYHTDQDDARHTSVDSIWHMLSAAIGTTEGLVSYEGSEFDPPSEKDGQVDTAKGTIGVWFDVFGSSFAVFQLHTLFALSVTLLVVAPLVLLVTGIAIRKKDRMYLFSNSVLVEGTGERVPLYGLRGLFRYPIILVMASAASVGLAYLLTKFNPFIIHSSPFAVWSMMLSVWVFLVWFFSRVAEFARPSVLQRAYGFTWLFILFWVALVVNTVYSNQKGLAAGYFVFFYFLGTFMATWVSYFELAALPRKSEYAAQVSRTLRPSRSSFSSRLLSPSSDELPSGSRLSDEGEEEQDEPTESTALLRGGQRTTFANYTRTYGDPDALYDAEGIEDSKKDAGVFAAEQQWSWKLPRWIWLLQLLLMAPVVLMFVGPLGLILTSAMSQVGSDGVPLLVVYLSIATFSILLLLPLLPFLHRFTYHIPTFLLLIFTGTLIYNLSSFPFSAENRLKLFFLQEVNLDNGSNTASLIGMQPFVRDAISSIPSARGQSITCDNSSTFGGREKCSWSGIDPQVVPDDDGHMEKWVTFNVSRAEDGNNKKKNNHKNNKKAHFEISGKNTRACRLKFDTPIRNYTVHGSALDERMPHTGPQGVAEIRLWSRTWERVWSVDVEWGEEGEDAAVGSEDNDGGLSGKVICIWSDYNTSGVIPALDELRMFAPTWVGVTKFSDGLVEGSRAFNI</sequence>
<evidence type="ECO:0000256" key="3">
    <source>
        <dbReference type="ARBA" id="ARBA00004128"/>
    </source>
</evidence>
<dbReference type="InterPro" id="IPR048024">
    <property type="entry name" value="Fxna-like_M28_dom"/>
</dbReference>
<feature type="compositionally biased region" description="Low complexity" evidence="16">
    <location>
        <begin position="588"/>
        <end position="606"/>
    </location>
</feature>
<feature type="transmembrane region" description="Helical" evidence="17">
    <location>
        <begin position="711"/>
        <end position="732"/>
    </location>
</feature>
<keyword evidence="7 17" id="KW-0812">Transmembrane</keyword>
<evidence type="ECO:0000259" key="20">
    <source>
        <dbReference type="Pfam" id="PF22251"/>
    </source>
</evidence>
<dbReference type="GO" id="GO:0008235">
    <property type="term" value="F:metalloexopeptidase activity"/>
    <property type="evidence" value="ECO:0007669"/>
    <property type="project" value="InterPro"/>
</dbReference>
<comment type="similarity">
    <text evidence="4 15">Belongs to the peptidase M28 family.</text>
</comment>
<dbReference type="FunFam" id="3.40.630.10:FF:000057">
    <property type="entry name" value="Vacuolar membrane protease"/>
    <property type="match status" value="1"/>
</dbReference>
<dbReference type="PANTHER" id="PTHR12147:SF58">
    <property type="entry name" value="VACUOLAR MEMBRANE PROTEASE"/>
    <property type="match status" value="1"/>
</dbReference>
<feature type="domain" description="Peptidase M28" evidence="18">
    <location>
        <begin position="172"/>
        <end position="346"/>
    </location>
</feature>
<feature type="transmembrane region" description="Helical" evidence="17">
    <location>
        <begin position="21"/>
        <end position="41"/>
    </location>
</feature>
<feature type="compositionally biased region" description="Acidic residues" evidence="16">
    <location>
        <begin position="610"/>
        <end position="619"/>
    </location>
</feature>
<dbReference type="CDD" id="cd03875">
    <property type="entry name" value="M28_Fxna_like"/>
    <property type="match status" value="1"/>
</dbReference>
<comment type="subcellular location">
    <subcellularLocation>
        <location evidence="3">Vacuole membrane</location>
        <topology evidence="3">Multi-pass membrane protein</topology>
    </subcellularLocation>
</comment>
<dbReference type="InterPro" id="IPR007484">
    <property type="entry name" value="Peptidase_M28"/>
</dbReference>
<keyword evidence="14" id="KW-0325">Glycoprotein</keyword>
<feature type="transmembrane region" description="Helical" evidence="17">
    <location>
        <begin position="449"/>
        <end position="471"/>
    </location>
</feature>
<keyword evidence="10 15" id="KW-0862">Zinc</keyword>
<keyword evidence="12" id="KW-0482">Metalloprotease</keyword>
<dbReference type="GO" id="GO:0046872">
    <property type="term" value="F:metal ion binding"/>
    <property type="evidence" value="ECO:0007669"/>
    <property type="project" value="UniProtKB-KW"/>
</dbReference>
<evidence type="ECO:0000313" key="21">
    <source>
        <dbReference type="EMBL" id="PGH20419.1"/>
    </source>
</evidence>
<feature type="transmembrane region" description="Helical" evidence="17">
    <location>
        <begin position="541"/>
        <end position="562"/>
    </location>
</feature>
<evidence type="ECO:0000259" key="19">
    <source>
        <dbReference type="Pfam" id="PF22250"/>
    </source>
</evidence>
<proteinExistence type="inferred from homology"/>
<evidence type="ECO:0000256" key="11">
    <source>
        <dbReference type="ARBA" id="ARBA00022989"/>
    </source>
</evidence>
<evidence type="ECO:0000256" key="12">
    <source>
        <dbReference type="ARBA" id="ARBA00023049"/>
    </source>
</evidence>
<evidence type="ECO:0000256" key="2">
    <source>
        <dbReference type="ARBA" id="ARBA00003273"/>
    </source>
</evidence>
<evidence type="ECO:0000313" key="22">
    <source>
        <dbReference type="Proteomes" id="UP000224634"/>
    </source>
</evidence>
<feature type="transmembrane region" description="Helical" evidence="17">
    <location>
        <begin position="675"/>
        <end position="699"/>
    </location>
</feature>
<feature type="transmembrane region" description="Helical" evidence="17">
    <location>
        <begin position="744"/>
        <end position="763"/>
    </location>
</feature>
<dbReference type="GO" id="GO:0006508">
    <property type="term" value="P:proteolysis"/>
    <property type="evidence" value="ECO:0007669"/>
    <property type="project" value="UniProtKB-KW"/>
</dbReference>
<evidence type="ECO:0000259" key="18">
    <source>
        <dbReference type="Pfam" id="PF04389"/>
    </source>
</evidence>
<keyword evidence="13 17" id="KW-0472">Membrane</keyword>
<gene>
    <name evidence="21" type="ORF">AJ80_03564</name>
</gene>
<dbReference type="InterPro" id="IPR053976">
    <property type="entry name" value="PFF1_TM"/>
</dbReference>
<feature type="transmembrane region" description="Helical" evidence="17">
    <location>
        <begin position="397"/>
        <end position="419"/>
    </location>
</feature>
<dbReference type="Gene3D" id="3.40.630.10">
    <property type="entry name" value="Zn peptidases"/>
    <property type="match status" value="1"/>
</dbReference>
<dbReference type="OrthoDB" id="10257471at2759"/>
<dbReference type="GO" id="GO:0005774">
    <property type="term" value="C:vacuolar membrane"/>
    <property type="evidence" value="ECO:0007669"/>
    <property type="project" value="UniProtKB-SubCell"/>
</dbReference>
<comment type="cofactor">
    <cofactor evidence="1">
        <name>Zn(2+)</name>
        <dbReference type="ChEBI" id="CHEBI:29105"/>
    </cofactor>
</comment>
<evidence type="ECO:0000256" key="7">
    <source>
        <dbReference type="ARBA" id="ARBA00022692"/>
    </source>
</evidence>
<feature type="transmembrane region" description="Helical" evidence="17">
    <location>
        <begin position="515"/>
        <end position="535"/>
    </location>
</feature>
<evidence type="ECO:0000256" key="4">
    <source>
        <dbReference type="ARBA" id="ARBA00010918"/>
    </source>
</evidence>
<dbReference type="SUPFAM" id="SSF53187">
    <property type="entry name" value="Zn-dependent exopeptidases"/>
    <property type="match status" value="1"/>
</dbReference>
<dbReference type="Proteomes" id="UP000224634">
    <property type="component" value="Unassembled WGS sequence"/>
</dbReference>
<keyword evidence="9 15" id="KW-0378">Hydrolase</keyword>
<protein>
    <recommendedName>
        <fullName evidence="15">Peptide hydrolase</fullName>
        <ecNumber evidence="15">3.4.-.-</ecNumber>
    </recommendedName>
</protein>
<keyword evidence="6 15" id="KW-0645">Protease</keyword>
<feature type="domain" description="Vacuolar membrane protease transmembrane" evidence="20">
    <location>
        <begin position="450"/>
        <end position="742"/>
    </location>
</feature>
<evidence type="ECO:0000256" key="9">
    <source>
        <dbReference type="ARBA" id="ARBA00022801"/>
    </source>
</evidence>
<dbReference type="Pfam" id="PF04389">
    <property type="entry name" value="Peptidase_M28"/>
    <property type="match status" value="1"/>
</dbReference>
<dbReference type="InterPro" id="IPR053975">
    <property type="entry name" value="PFF1_C"/>
</dbReference>
<dbReference type="PANTHER" id="PTHR12147">
    <property type="entry name" value="METALLOPEPTIDASE M28 FAMILY MEMBER"/>
    <property type="match status" value="1"/>
</dbReference>
<name>A0A2B7YH71_POLH7</name>
<dbReference type="STRING" id="1447883.A0A2B7YH71"/>
<organism evidence="21 22">
    <name type="scientific">Polytolypa hystricis (strain UAMH7299)</name>
    <dbReference type="NCBI Taxonomy" id="1447883"/>
    <lineage>
        <taxon>Eukaryota</taxon>
        <taxon>Fungi</taxon>
        <taxon>Dikarya</taxon>
        <taxon>Ascomycota</taxon>
        <taxon>Pezizomycotina</taxon>
        <taxon>Eurotiomycetes</taxon>
        <taxon>Eurotiomycetidae</taxon>
        <taxon>Onygenales</taxon>
        <taxon>Onygenales incertae sedis</taxon>
        <taxon>Polytolypa</taxon>
    </lineage>
</organism>
<evidence type="ECO:0000256" key="14">
    <source>
        <dbReference type="ARBA" id="ARBA00023180"/>
    </source>
</evidence>
<keyword evidence="5" id="KW-0926">Vacuole</keyword>
<dbReference type="EMBL" id="PDNA01000040">
    <property type="protein sequence ID" value="PGH20419.1"/>
    <property type="molecule type" value="Genomic_DNA"/>
</dbReference>
<comment type="function">
    <text evidence="2">May be involved in vacuolar sorting and osmoregulation.</text>
</comment>
<evidence type="ECO:0000256" key="16">
    <source>
        <dbReference type="SAM" id="MobiDB-lite"/>
    </source>
</evidence>
<comment type="caution">
    <text evidence="21">The sequence shown here is derived from an EMBL/GenBank/DDBJ whole genome shotgun (WGS) entry which is preliminary data.</text>
</comment>
<dbReference type="Pfam" id="PF22250">
    <property type="entry name" value="PFF1_C"/>
    <property type="match status" value="1"/>
</dbReference>
<dbReference type="EC" id="3.4.-.-" evidence="15"/>
<reference evidence="21 22" key="1">
    <citation type="submission" date="2017-10" db="EMBL/GenBank/DDBJ databases">
        <title>Comparative genomics in systemic dimorphic fungi from Ajellomycetaceae.</title>
        <authorList>
            <person name="Munoz J.F."/>
            <person name="Mcewen J.G."/>
            <person name="Clay O.K."/>
            <person name="Cuomo C.A."/>
        </authorList>
    </citation>
    <scope>NUCLEOTIDE SEQUENCE [LARGE SCALE GENOMIC DNA]</scope>
    <source>
        <strain evidence="21 22">UAMH7299</strain>
    </source>
</reference>
<dbReference type="InterPro" id="IPR045175">
    <property type="entry name" value="M28_fam"/>
</dbReference>
<accession>A0A2B7YH71</accession>
<keyword evidence="11 17" id="KW-1133">Transmembrane helix</keyword>
<dbReference type="Pfam" id="PF22251">
    <property type="entry name" value="PFF1_TM"/>
    <property type="match status" value="1"/>
</dbReference>
<evidence type="ECO:0000256" key="5">
    <source>
        <dbReference type="ARBA" id="ARBA00022554"/>
    </source>
</evidence>
<dbReference type="AlphaFoldDB" id="A0A2B7YH71"/>